<reference evidence="6 9" key="2">
    <citation type="submission" date="2020-03" db="EMBL/GenBank/DDBJ databases">
        <title>Bacterial samples isolated from urine from healthy bovine heifers (Gyr breed).</title>
        <authorList>
            <person name="Giannattasio-Ferraz S."/>
            <person name="Maskeri L."/>
            <person name="Penido A."/>
            <person name="Barbosa-Stancioli E.F."/>
            <person name="Putonti C."/>
        </authorList>
    </citation>
    <scope>NUCLEOTIDE SEQUENCE [LARGE SCALE GENOMIC DNA]</scope>
    <source>
        <strain evidence="6 9">UFMG-H7</strain>
    </source>
</reference>
<evidence type="ECO:0000313" key="6">
    <source>
        <dbReference type="EMBL" id="NKC66710.1"/>
    </source>
</evidence>
<dbReference type="GO" id="GO:0005737">
    <property type="term" value="C:cytoplasm"/>
    <property type="evidence" value="ECO:0007669"/>
    <property type="project" value="UniProtKB-ARBA"/>
</dbReference>
<keyword evidence="8" id="KW-1185">Reference proteome</keyword>
<accession>A0A369AUU3</accession>
<name>A0A369AUU3_9ENTE</name>
<dbReference type="NCBIfam" id="NF001764">
    <property type="entry name" value="PRK00504.1"/>
    <property type="match status" value="1"/>
</dbReference>
<dbReference type="AlphaFoldDB" id="A0A369AUU3"/>
<dbReference type="GO" id="GO:0005840">
    <property type="term" value="C:ribosome"/>
    <property type="evidence" value="ECO:0007669"/>
    <property type="project" value="UniProtKB-KW"/>
</dbReference>
<evidence type="ECO:0000313" key="9">
    <source>
        <dbReference type="Proteomes" id="UP000521358"/>
    </source>
</evidence>
<reference evidence="7 8" key="1">
    <citation type="submission" date="2017-05" db="EMBL/GenBank/DDBJ databases">
        <title>Vagococcus spp. assemblies.</title>
        <authorList>
            <person name="Gulvik C.A."/>
        </authorList>
    </citation>
    <scope>NUCLEOTIDE SEQUENCE [LARGE SCALE GENOMIC DNA]</scope>
    <source>
        <strain evidence="7 8">NCFB 2497</strain>
    </source>
</reference>
<evidence type="ECO:0000256" key="5">
    <source>
        <dbReference type="HAMAP-Rule" id="MF_00294"/>
    </source>
</evidence>
<dbReference type="Proteomes" id="UP000288197">
    <property type="component" value="Unassembled WGS sequence"/>
</dbReference>
<evidence type="ECO:0000256" key="4">
    <source>
        <dbReference type="ARBA" id="ARBA00035176"/>
    </source>
</evidence>
<dbReference type="OrthoDB" id="9801333at2"/>
<comment type="caution">
    <text evidence="7">The sequence shown here is derived from an EMBL/GenBank/DDBJ whole genome shotgun (WGS) entry which is preliminary data.</text>
</comment>
<evidence type="ECO:0000313" key="8">
    <source>
        <dbReference type="Proteomes" id="UP000288197"/>
    </source>
</evidence>
<dbReference type="GO" id="GO:0006412">
    <property type="term" value="P:translation"/>
    <property type="evidence" value="ECO:0007669"/>
    <property type="project" value="UniProtKB-UniRule"/>
</dbReference>
<evidence type="ECO:0000313" key="7">
    <source>
        <dbReference type="EMBL" id="RSU01273.1"/>
    </source>
</evidence>
<dbReference type="Gene3D" id="2.20.28.120">
    <property type="entry name" value="Ribosomal protein L33"/>
    <property type="match status" value="1"/>
</dbReference>
<dbReference type="EMBL" id="JAAVMB010000001">
    <property type="protein sequence ID" value="NKC66710.1"/>
    <property type="molecule type" value="Genomic_DNA"/>
</dbReference>
<evidence type="ECO:0000256" key="2">
    <source>
        <dbReference type="ARBA" id="ARBA00022980"/>
    </source>
</evidence>
<dbReference type="InterPro" id="IPR001705">
    <property type="entry name" value="Ribosomal_bL33"/>
</dbReference>
<dbReference type="GeneID" id="63146747"/>
<dbReference type="EMBL" id="NGJX01000008">
    <property type="protein sequence ID" value="RSU01273.1"/>
    <property type="molecule type" value="Genomic_DNA"/>
</dbReference>
<dbReference type="NCBIfam" id="TIGR01023">
    <property type="entry name" value="rpmG_bact"/>
    <property type="match status" value="1"/>
</dbReference>
<dbReference type="RefSeq" id="WP_086341202.1">
    <property type="nucleotide sequence ID" value="NZ_CP081461.1"/>
</dbReference>
<evidence type="ECO:0000256" key="1">
    <source>
        <dbReference type="ARBA" id="ARBA00007596"/>
    </source>
</evidence>
<organism evidence="7 8">
    <name type="scientific">Vagococcus fluvialis</name>
    <dbReference type="NCBI Taxonomy" id="2738"/>
    <lineage>
        <taxon>Bacteria</taxon>
        <taxon>Bacillati</taxon>
        <taxon>Bacillota</taxon>
        <taxon>Bacilli</taxon>
        <taxon>Lactobacillales</taxon>
        <taxon>Enterococcaceae</taxon>
        <taxon>Vagococcus</taxon>
    </lineage>
</organism>
<dbReference type="Pfam" id="PF00471">
    <property type="entry name" value="Ribosomal_L33"/>
    <property type="match status" value="1"/>
</dbReference>
<dbReference type="InterPro" id="IPR011332">
    <property type="entry name" value="Ribosomal_zn-bd"/>
</dbReference>
<dbReference type="SUPFAM" id="SSF57829">
    <property type="entry name" value="Zn-binding ribosomal proteins"/>
    <property type="match status" value="1"/>
</dbReference>
<gene>
    <name evidence="5 6" type="primary">rpmG</name>
    <name evidence="7" type="ORF">CBF32_09015</name>
    <name evidence="6" type="ORF">HED35_01280</name>
</gene>
<dbReference type="InterPro" id="IPR038584">
    <property type="entry name" value="Ribosomal_bL33_sf"/>
</dbReference>
<dbReference type="PANTHER" id="PTHR43168:SF5">
    <property type="entry name" value="LARGE RIBOSOMAL SUBUNIT PROTEIN BL33B"/>
    <property type="match status" value="1"/>
</dbReference>
<dbReference type="GO" id="GO:0003735">
    <property type="term" value="F:structural constituent of ribosome"/>
    <property type="evidence" value="ECO:0007669"/>
    <property type="project" value="InterPro"/>
</dbReference>
<keyword evidence="2 5" id="KW-0689">Ribosomal protein</keyword>
<dbReference type="Proteomes" id="UP000521358">
    <property type="component" value="Unassembled WGS sequence"/>
</dbReference>
<sequence>MAIRKSALACSVCGSRNYSKAVNDANRRERLEVKKFCKYCKKHTLHSETK</sequence>
<dbReference type="GO" id="GO:1990904">
    <property type="term" value="C:ribonucleoprotein complex"/>
    <property type="evidence" value="ECO:0007669"/>
    <property type="project" value="UniProtKB-KW"/>
</dbReference>
<proteinExistence type="inferred from homology"/>
<comment type="similarity">
    <text evidence="1 5">Belongs to the bacterial ribosomal protein bL33 family.</text>
</comment>
<dbReference type="HAMAP" id="MF_00294">
    <property type="entry name" value="Ribosomal_bL33"/>
    <property type="match status" value="1"/>
</dbReference>
<dbReference type="PANTHER" id="PTHR43168">
    <property type="entry name" value="50S RIBOSOMAL PROTEIN L33, CHLOROPLASTIC"/>
    <property type="match status" value="1"/>
</dbReference>
<protein>
    <recommendedName>
        <fullName evidence="4 5">Large ribosomal subunit protein bL33</fullName>
    </recommendedName>
</protein>
<evidence type="ECO:0000256" key="3">
    <source>
        <dbReference type="ARBA" id="ARBA00023274"/>
    </source>
</evidence>
<keyword evidence="3 5" id="KW-0687">Ribonucleoprotein</keyword>